<dbReference type="PROSITE" id="PS50887">
    <property type="entry name" value="GGDEF"/>
    <property type="match status" value="1"/>
</dbReference>
<evidence type="ECO:0000256" key="2">
    <source>
        <dbReference type="ARBA" id="ARBA00012282"/>
    </source>
</evidence>
<dbReference type="InterPro" id="IPR029787">
    <property type="entry name" value="Nucleotide_cyclase"/>
</dbReference>
<evidence type="ECO:0000256" key="3">
    <source>
        <dbReference type="ARBA" id="ARBA00022636"/>
    </source>
</evidence>
<protein>
    <recommendedName>
        <fullName evidence="2">cyclic-guanylate-specific phosphodiesterase</fullName>
        <ecNumber evidence="2">3.1.4.52</ecNumber>
    </recommendedName>
</protein>
<dbReference type="AlphaFoldDB" id="A0A378JLK2"/>
<evidence type="ECO:0000256" key="4">
    <source>
        <dbReference type="ARBA" id="ARBA00051114"/>
    </source>
</evidence>
<keyword evidence="5" id="KW-1133">Transmembrane helix</keyword>
<dbReference type="EMBL" id="UGOD01000001">
    <property type="protein sequence ID" value="STX51183.1"/>
    <property type="molecule type" value="Genomic_DNA"/>
</dbReference>
<keyword evidence="8" id="KW-0378">Hydrolase</keyword>
<gene>
    <name evidence="8" type="primary">gmr_5</name>
    <name evidence="8" type="ORF">NCTC13316_01276</name>
</gene>
<dbReference type="InterPro" id="IPR035965">
    <property type="entry name" value="PAS-like_dom_sf"/>
</dbReference>
<accession>A0A378JLK2</accession>
<dbReference type="PANTHER" id="PTHR44757">
    <property type="entry name" value="DIGUANYLATE CYCLASE DGCP"/>
    <property type="match status" value="1"/>
</dbReference>
<feature type="transmembrane region" description="Helical" evidence="5">
    <location>
        <begin position="65"/>
        <end position="86"/>
    </location>
</feature>
<feature type="domain" description="GGDEF" evidence="7">
    <location>
        <begin position="380"/>
        <end position="512"/>
    </location>
</feature>
<evidence type="ECO:0000256" key="5">
    <source>
        <dbReference type="SAM" id="Phobius"/>
    </source>
</evidence>
<feature type="transmembrane region" description="Helical" evidence="5">
    <location>
        <begin position="184"/>
        <end position="207"/>
    </location>
</feature>
<dbReference type="Pfam" id="PF00990">
    <property type="entry name" value="GGDEF"/>
    <property type="match status" value="1"/>
</dbReference>
<dbReference type="SMART" id="SM00052">
    <property type="entry name" value="EAL"/>
    <property type="match status" value="1"/>
</dbReference>
<evidence type="ECO:0000256" key="1">
    <source>
        <dbReference type="ARBA" id="ARBA00001946"/>
    </source>
</evidence>
<keyword evidence="9" id="KW-1185">Reference proteome</keyword>
<dbReference type="GO" id="GO:0071111">
    <property type="term" value="F:cyclic-guanylate-specific phosphodiesterase activity"/>
    <property type="evidence" value="ECO:0007669"/>
    <property type="project" value="UniProtKB-EC"/>
</dbReference>
<dbReference type="Proteomes" id="UP000254794">
    <property type="component" value="Unassembled WGS sequence"/>
</dbReference>
<dbReference type="InterPro" id="IPR000160">
    <property type="entry name" value="GGDEF_dom"/>
</dbReference>
<evidence type="ECO:0000313" key="9">
    <source>
        <dbReference type="Proteomes" id="UP000254794"/>
    </source>
</evidence>
<dbReference type="SUPFAM" id="SSF55785">
    <property type="entry name" value="PYP-like sensor domain (PAS domain)"/>
    <property type="match status" value="1"/>
</dbReference>
<dbReference type="InterPro" id="IPR052155">
    <property type="entry name" value="Biofilm_reg_signaling"/>
</dbReference>
<dbReference type="Gene3D" id="3.30.450.20">
    <property type="entry name" value="PAS domain"/>
    <property type="match status" value="1"/>
</dbReference>
<dbReference type="SUPFAM" id="SSF141868">
    <property type="entry name" value="EAL domain-like"/>
    <property type="match status" value="1"/>
</dbReference>
<comment type="cofactor">
    <cofactor evidence="1">
        <name>Mg(2+)</name>
        <dbReference type="ChEBI" id="CHEBI:18420"/>
    </cofactor>
</comment>
<dbReference type="FunFam" id="3.20.20.450:FF:000001">
    <property type="entry name" value="Cyclic di-GMP phosphodiesterase yahA"/>
    <property type="match status" value="1"/>
</dbReference>
<feature type="transmembrane region" description="Helical" evidence="5">
    <location>
        <begin position="128"/>
        <end position="145"/>
    </location>
</feature>
<sequence>MKKKIMDKLFLLIDYIYPKYFVKKVRKEQIQILYKQLTKFILLSEGLVATGLVVALWNISHHPTLIYWLLFMYLFPGISRALLLIIYQKNKEKKSYYFWLNLFCLGVFFSAIGWGSVSIFILPDRETIYQFIGIMIIFGVTAAANNLYSPIFIVYTFFLILSFLPLSIWFFLQGDLYYLLSLMSLLYIGVMLSIAYNSHTLLLALFFQNDKVKKKSEELKNSLVATKAILESTNDGILVVNSNKKLEYYNQRFLDIWKLNREFVDSHSDDEAVAEAIKQLKDPEEFLNRLNYFATYPNLDSFDELSFLDGKIFERYGKPLILEGKILGRVWTFHEVTDRRKMEEQIIFQAMHDTLTGLPNRSQLTRKLHQEIKYAKRFKLNLAILFIDLDNFKSINDNLGHDAGDILLRQVAKRLVLCLRETDTVFRFGGDEFVVFCLIQNPEEIVDLVQKMHACLLNPVKIGINNVIITVSMGISIYPKHGKDPSNLLKNADIAMYWAKKQGRNSYEVYRKELRIGSKRRMTLLNQLHFAIERKQFSLVYQPIIDLSNEQICSLEVLLRWNHPKMGNISPREFIPLAEENGLIIHIGEWVLKEACKQAKIWQKAGLKSVQVAVNVSGIQISKQTFFSTLEHILEEANLEPKYLTIELTESTLMSNQQTISATLNQLRKIGVEISIDDFGTGYSSFAYLKDFSIDKIKIDKSFILNCSASNCISIIKAIIAMGKNLNLSTVAEGVETREQLNFLKSQGCDEIQGFLYSPPIPASEVPAIMNITLSNMIEKKGLIDS</sequence>
<dbReference type="PROSITE" id="PS50883">
    <property type="entry name" value="EAL"/>
    <property type="match status" value="1"/>
</dbReference>
<dbReference type="OrthoDB" id="9804951at2"/>
<dbReference type="InterPro" id="IPR043128">
    <property type="entry name" value="Rev_trsase/Diguanyl_cyclase"/>
</dbReference>
<dbReference type="CDD" id="cd01948">
    <property type="entry name" value="EAL"/>
    <property type="match status" value="1"/>
</dbReference>
<reference evidence="8 9" key="1">
    <citation type="submission" date="2018-06" db="EMBL/GenBank/DDBJ databases">
        <authorList>
            <consortium name="Pathogen Informatics"/>
            <person name="Doyle S."/>
        </authorList>
    </citation>
    <scope>NUCLEOTIDE SEQUENCE [LARGE SCALE GENOMIC DNA]</scope>
    <source>
        <strain evidence="8 9">NCTC13316</strain>
    </source>
</reference>
<comment type="catalytic activity">
    <reaction evidence="4">
        <text>3',3'-c-di-GMP + H2O = 5'-phosphoguanylyl(3'-&gt;5')guanosine + H(+)</text>
        <dbReference type="Rhea" id="RHEA:24902"/>
        <dbReference type="ChEBI" id="CHEBI:15377"/>
        <dbReference type="ChEBI" id="CHEBI:15378"/>
        <dbReference type="ChEBI" id="CHEBI:58754"/>
        <dbReference type="ChEBI" id="CHEBI:58805"/>
        <dbReference type="EC" id="3.1.4.52"/>
    </reaction>
    <physiologicalReaction direction="left-to-right" evidence="4">
        <dbReference type="Rhea" id="RHEA:24903"/>
    </physiologicalReaction>
</comment>
<feature type="domain" description="EAL" evidence="6">
    <location>
        <begin position="521"/>
        <end position="774"/>
    </location>
</feature>
<name>A0A378JLK2_9GAMM</name>
<dbReference type="SMART" id="SM00267">
    <property type="entry name" value="GGDEF"/>
    <property type="match status" value="1"/>
</dbReference>
<dbReference type="NCBIfam" id="TIGR00254">
    <property type="entry name" value="GGDEF"/>
    <property type="match status" value="1"/>
</dbReference>
<dbReference type="Gene3D" id="3.20.20.450">
    <property type="entry name" value="EAL domain"/>
    <property type="match status" value="1"/>
</dbReference>
<dbReference type="InterPro" id="IPR001633">
    <property type="entry name" value="EAL_dom"/>
</dbReference>
<dbReference type="RefSeq" id="WP_115330834.1">
    <property type="nucleotide sequence ID" value="NZ_CAAAHP010000001.1"/>
</dbReference>
<proteinExistence type="predicted"/>
<dbReference type="CDD" id="cd01949">
    <property type="entry name" value="GGDEF"/>
    <property type="match status" value="1"/>
</dbReference>
<dbReference type="FunFam" id="3.30.70.270:FF:000001">
    <property type="entry name" value="Diguanylate cyclase domain protein"/>
    <property type="match status" value="1"/>
</dbReference>
<dbReference type="Pfam" id="PF00563">
    <property type="entry name" value="EAL"/>
    <property type="match status" value="1"/>
</dbReference>
<feature type="transmembrane region" description="Helical" evidence="5">
    <location>
        <begin position="98"/>
        <end position="122"/>
    </location>
</feature>
<keyword evidence="5" id="KW-0812">Transmembrane</keyword>
<dbReference type="PANTHER" id="PTHR44757:SF2">
    <property type="entry name" value="BIOFILM ARCHITECTURE MAINTENANCE PROTEIN MBAA"/>
    <property type="match status" value="1"/>
</dbReference>
<feature type="transmembrane region" description="Helical" evidence="5">
    <location>
        <begin position="40"/>
        <end position="59"/>
    </location>
</feature>
<dbReference type="InterPro" id="IPR035919">
    <property type="entry name" value="EAL_sf"/>
</dbReference>
<evidence type="ECO:0000259" key="7">
    <source>
        <dbReference type="PROSITE" id="PS50887"/>
    </source>
</evidence>
<organism evidence="8 9">
    <name type="scientific">Legionella busanensis</name>
    <dbReference type="NCBI Taxonomy" id="190655"/>
    <lineage>
        <taxon>Bacteria</taxon>
        <taxon>Pseudomonadati</taxon>
        <taxon>Pseudomonadota</taxon>
        <taxon>Gammaproteobacteria</taxon>
        <taxon>Legionellales</taxon>
        <taxon>Legionellaceae</taxon>
        <taxon>Legionella</taxon>
    </lineage>
</organism>
<dbReference type="Gene3D" id="3.30.70.270">
    <property type="match status" value="1"/>
</dbReference>
<dbReference type="SUPFAM" id="SSF55073">
    <property type="entry name" value="Nucleotide cyclase"/>
    <property type="match status" value="1"/>
</dbReference>
<dbReference type="GO" id="GO:0071732">
    <property type="term" value="P:cellular response to nitric oxide"/>
    <property type="evidence" value="ECO:0007669"/>
    <property type="project" value="UniProtKB-ARBA"/>
</dbReference>
<evidence type="ECO:0000259" key="6">
    <source>
        <dbReference type="PROSITE" id="PS50883"/>
    </source>
</evidence>
<keyword evidence="3" id="KW-0973">c-di-GMP</keyword>
<keyword evidence="5" id="KW-0472">Membrane</keyword>
<dbReference type="EC" id="3.1.4.52" evidence="2"/>
<feature type="transmembrane region" description="Helical" evidence="5">
    <location>
        <begin position="152"/>
        <end position="172"/>
    </location>
</feature>
<evidence type="ECO:0000313" key="8">
    <source>
        <dbReference type="EMBL" id="STX51183.1"/>
    </source>
</evidence>